<dbReference type="PANTHER" id="PTHR47354:SF8">
    <property type="entry name" value="1,2-PHENYLACETYL-COA EPOXIDASE, SUBUNIT E"/>
    <property type="match status" value="1"/>
</dbReference>
<evidence type="ECO:0000313" key="16">
    <source>
        <dbReference type="Proteomes" id="UP001496627"/>
    </source>
</evidence>
<evidence type="ECO:0000256" key="10">
    <source>
        <dbReference type="ARBA" id="ARBA00023004"/>
    </source>
</evidence>
<keyword evidence="16" id="KW-1185">Reference proteome</keyword>
<feature type="transmembrane region" description="Helical" evidence="13">
    <location>
        <begin position="150"/>
        <end position="169"/>
    </location>
</feature>
<evidence type="ECO:0000256" key="4">
    <source>
        <dbReference type="ARBA" id="ARBA00022692"/>
    </source>
</evidence>
<dbReference type="PANTHER" id="PTHR47354">
    <property type="entry name" value="NADH OXIDOREDUCTASE HCR"/>
    <property type="match status" value="1"/>
</dbReference>
<reference evidence="15 16" key="1">
    <citation type="submission" date="2024-05" db="EMBL/GenBank/DDBJ databases">
        <title>Neorhizobium sp. Rsf11, a plant growth promoting and heavy metal resistant PAH-degrader.</title>
        <authorList>
            <person name="Golubev S.N."/>
            <person name="Muratova A.Y."/>
            <person name="Markelova M.I."/>
        </authorList>
    </citation>
    <scope>NUCLEOTIDE SEQUENCE [LARGE SCALE GENOMIC DNA]</scope>
    <source>
        <strain evidence="15 16">Rsf11</strain>
    </source>
</reference>
<feature type="transmembrane region" description="Helical" evidence="13">
    <location>
        <begin position="74"/>
        <end position="92"/>
    </location>
</feature>
<comment type="caution">
    <text evidence="15">The sequence shown here is derived from an EMBL/GenBank/DDBJ whole genome shotgun (WGS) entry which is preliminary data.</text>
</comment>
<dbReference type="SUPFAM" id="SSF52343">
    <property type="entry name" value="Ferredoxin reductase-like, C-terminal NADP-linked domain"/>
    <property type="match status" value="1"/>
</dbReference>
<keyword evidence="9" id="KW-0560">Oxidoreductase</keyword>
<dbReference type="InterPro" id="IPR013112">
    <property type="entry name" value="FAD-bd_8"/>
</dbReference>
<dbReference type="EMBL" id="JBEAAL010000031">
    <property type="protein sequence ID" value="MEQ1408822.1"/>
    <property type="molecule type" value="Genomic_DNA"/>
</dbReference>
<dbReference type="InterPro" id="IPR001433">
    <property type="entry name" value="OxRdtase_FAD/NAD-bd"/>
</dbReference>
<dbReference type="InterPro" id="IPR050415">
    <property type="entry name" value="MRET"/>
</dbReference>
<dbReference type="Gene3D" id="3.40.50.80">
    <property type="entry name" value="Nucleotide-binding domain of ferredoxin-NADP reductase (FNR) module"/>
    <property type="match status" value="1"/>
</dbReference>
<dbReference type="InterPro" id="IPR013130">
    <property type="entry name" value="Fe3_Rdtase_TM_dom"/>
</dbReference>
<evidence type="ECO:0000256" key="2">
    <source>
        <dbReference type="ARBA" id="ARBA00004141"/>
    </source>
</evidence>
<feature type="transmembrane region" description="Helical" evidence="13">
    <location>
        <begin position="36"/>
        <end position="54"/>
    </location>
</feature>
<accession>A0ABV0MAK3</accession>
<evidence type="ECO:0000256" key="5">
    <source>
        <dbReference type="ARBA" id="ARBA00022714"/>
    </source>
</evidence>
<evidence type="ECO:0000259" key="14">
    <source>
        <dbReference type="PROSITE" id="PS51384"/>
    </source>
</evidence>
<feature type="domain" description="FAD-binding FR-type" evidence="14">
    <location>
        <begin position="199"/>
        <end position="297"/>
    </location>
</feature>
<evidence type="ECO:0000256" key="13">
    <source>
        <dbReference type="SAM" id="Phobius"/>
    </source>
</evidence>
<feature type="transmembrane region" description="Helical" evidence="13">
    <location>
        <begin position="175"/>
        <end position="199"/>
    </location>
</feature>
<evidence type="ECO:0000256" key="11">
    <source>
        <dbReference type="ARBA" id="ARBA00023014"/>
    </source>
</evidence>
<dbReference type="Gene3D" id="2.40.30.10">
    <property type="entry name" value="Translation factors"/>
    <property type="match status" value="1"/>
</dbReference>
<keyword evidence="3" id="KW-0285">Flavoprotein</keyword>
<keyword evidence="5" id="KW-0001">2Fe-2S</keyword>
<dbReference type="Proteomes" id="UP001496627">
    <property type="component" value="Unassembled WGS sequence"/>
</dbReference>
<keyword evidence="6" id="KW-0479">Metal-binding</keyword>
<keyword evidence="7" id="KW-0274">FAD</keyword>
<dbReference type="SUPFAM" id="SSF63380">
    <property type="entry name" value="Riboflavin synthase domain-like"/>
    <property type="match status" value="1"/>
</dbReference>
<dbReference type="CDD" id="cd06198">
    <property type="entry name" value="FNR_like_3"/>
    <property type="match status" value="1"/>
</dbReference>
<evidence type="ECO:0000256" key="3">
    <source>
        <dbReference type="ARBA" id="ARBA00022630"/>
    </source>
</evidence>
<dbReference type="Pfam" id="PF08022">
    <property type="entry name" value="FAD_binding_8"/>
    <property type="match status" value="1"/>
</dbReference>
<comment type="cofactor">
    <cofactor evidence="1">
        <name>FAD</name>
        <dbReference type="ChEBI" id="CHEBI:57692"/>
    </cofactor>
</comment>
<evidence type="ECO:0000256" key="1">
    <source>
        <dbReference type="ARBA" id="ARBA00001974"/>
    </source>
</evidence>
<evidence type="ECO:0000256" key="12">
    <source>
        <dbReference type="ARBA" id="ARBA00023136"/>
    </source>
</evidence>
<sequence>MTRPVLAHAILLLLGAVLPLFLLFEAAGHLDARNFLALSCGVIAFCLMAVNLFLAARPRGLERLIGGLDRIYFAHKWIGISVFLLILPHKYVGMRLDGLIAGNELAKLSVDVASYTFPVLATLLVISALKRLPRLPFEIPYQFWRVSHRLLGVAFMAIAFHQFFVKVPFSANAMISSYLTLMAFIGVVSFVFTQVLAWLRRRRYEVVSVEKLPRATVIGLRPVGRGIRVRPGGFAFLSIRRGGLREPHPFTVSAIGEDGSLQFSIGPAGDFTRRLRDTVAVGDRAMVEGGYGCFDLNRFGERQVWLAGGIGITPFLAWAESLGDGNGKSIALIHCVPTPEDAVGQERLQAISERAEGFTYHVHASKRDGRMNAEALLKAVPFPIRGSDVCFCGPALLRQAITRDLRRLGEQPQGIHFEKFEFR</sequence>
<evidence type="ECO:0000256" key="6">
    <source>
        <dbReference type="ARBA" id="ARBA00022723"/>
    </source>
</evidence>
<organism evidence="15 16">
    <name type="scientific">Neorhizobium phenanthreniclasticum</name>
    <dbReference type="NCBI Taxonomy" id="3157917"/>
    <lineage>
        <taxon>Bacteria</taxon>
        <taxon>Pseudomonadati</taxon>
        <taxon>Pseudomonadota</taxon>
        <taxon>Alphaproteobacteria</taxon>
        <taxon>Hyphomicrobiales</taxon>
        <taxon>Rhizobiaceae</taxon>
        <taxon>Rhizobium/Agrobacterium group</taxon>
        <taxon>Neorhizobium</taxon>
    </lineage>
</organism>
<keyword evidence="8 13" id="KW-1133">Transmembrane helix</keyword>
<evidence type="ECO:0000256" key="8">
    <source>
        <dbReference type="ARBA" id="ARBA00022989"/>
    </source>
</evidence>
<proteinExistence type="predicted"/>
<evidence type="ECO:0000256" key="9">
    <source>
        <dbReference type="ARBA" id="ARBA00023002"/>
    </source>
</evidence>
<keyword evidence="10" id="KW-0408">Iron</keyword>
<keyword evidence="12 13" id="KW-0472">Membrane</keyword>
<dbReference type="InterPro" id="IPR017927">
    <property type="entry name" value="FAD-bd_FR_type"/>
</dbReference>
<dbReference type="InterPro" id="IPR017938">
    <property type="entry name" value="Riboflavin_synthase-like_b-brl"/>
</dbReference>
<dbReference type="InterPro" id="IPR039261">
    <property type="entry name" value="FNR_nucleotide-bd"/>
</dbReference>
<keyword evidence="11" id="KW-0411">Iron-sulfur</keyword>
<feature type="transmembrane region" description="Helical" evidence="13">
    <location>
        <begin position="112"/>
        <end position="129"/>
    </location>
</feature>
<dbReference type="RefSeq" id="WP_227705618.1">
    <property type="nucleotide sequence ID" value="NZ_JBEAAL010000031.1"/>
</dbReference>
<protein>
    <submittedName>
        <fullName evidence="15">Ferredoxin reductase family protein</fullName>
    </submittedName>
</protein>
<dbReference type="PROSITE" id="PS51384">
    <property type="entry name" value="FAD_FR"/>
    <property type="match status" value="1"/>
</dbReference>
<evidence type="ECO:0000313" key="15">
    <source>
        <dbReference type="EMBL" id="MEQ1408822.1"/>
    </source>
</evidence>
<comment type="subcellular location">
    <subcellularLocation>
        <location evidence="2">Membrane</location>
        <topology evidence="2">Multi-pass membrane protein</topology>
    </subcellularLocation>
</comment>
<evidence type="ECO:0000256" key="7">
    <source>
        <dbReference type="ARBA" id="ARBA00022827"/>
    </source>
</evidence>
<dbReference type="Pfam" id="PF00175">
    <property type="entry name" value="NAD_binding_1"/>
    <property type="match status" value="1"/>
</dbReference>
<keyword evidence="4 13" id="KW-0812">Transmembrane</keyword>
<dbReference type="Pfam" id="PF01794">
    <property type="entry name" value="Ferric_reduct"/>
    <property type="match status" value="1"/>
</dbReference>
<name>A0ABV0MAK3_9HYPH</name>
<gene>
    <name evidence="15" type="ORF">ABK249_28260</name>
</gene>